<sequence length="292" mass="32628">MAVLLLASSLTSGDVSHTVKGVHKHTFLVYTESKDKKEGVPSLTPGWPNTGHEVIEWPFQVGDDNSKWPSLPFGDSIRWPNMGSSHVEPVKRDKPTMQPSEILKEPVVESDSTSQLLKQLADMNKVIAASKKFQNSENTTKSAVKPGNPKDMVASTNDSSPNDEDDDYYEEMLDGENDEDSDELPFFRSQTAQKGADFSQMHGVLHICPEDMKYLTEMFGNTGQRSSENGNKGIRLIVDPGELEKTSSHRSLRLSSGNKANKTRKTRLGHRLGRKLPRPKFRLLSIFRKSSR</sequence>
<comment type="caution">
    <text evidence="2">The sequence shown here is derived from an EMBL/GenBank/DDBJ whole genome shotgun (WGS) entry which is preliminary data.</text>
</comment>
<protein>
    <submittedName>
        <fullName evidence="2">Uncharacterized protein</fullName>
    </submittedName>
</protein>
<reference evidence="2 3" key="1">
    <citation type="submission" date="2021-06" db="EMBL/GenBank/DDBJ databases">
        <title>Caerostris darwini draft genome.</title>
        <authorList>
            <person name="Kono N."/>
            <person name="Arakawa K."/>
        </authorList>
    </citation>
    <scope>NUCLEOTIDE SEQUENCE [LARGE SCALE GENOMIC DNA]</scope>
</reference>
<accession>A0AAV4QB58</accession>
<evidence type="ECO:0000256" key="1">
    <source>
        <dbReference type="SAM" id="MobiDB-lite"/>
    </source>
</evidence>
<dbReference type="Proteomes" id="UP001054837">
    <property type="component" value="Unassembled WGS sequence"/>
</dbReference>
<dbReference type="AlphaFoldDB" id="A0AAV4QB58"/>
<evidence type="ECO:0000313" key="2">
    <source>
        <dbReference type="EMBL" id="GIY06928.1"/>
    </source>
</evidence>
<feature type="compositionally biased region" description="Polar residues" evidence="1">
    <location>
        <begin position="132"/>
        <end position="142"/>
    </location>
</feature>
<evidence type="ECO:0000313" key="3">
    <source>
        <dbReference type="Proteomes" id="UP001054837"/>
    </source>
</evidence>
<gene>
    <name evidence="2" type="ORF">CDAR_123161</name>
</gene>
<proteinExistence type="predicted"/>
<feature type="region of interest" description="Disordered" evidence="1">
    <location>
        <begin position="132"/>
        <end position="183"/>
    </location>
</feature>
<feature type="compositionally biased region" description="Acidic residues" evidence="1">
    <location>
        <begin position="161"/>
        <end position="183"/>
    </location>
</feature>
<keyword evidence="3" id="KW-1185">Reference proteome</keyword>
<organism evidence="2 3">
    <name type="scientific">Caerostris darwini</name>
    <dbReference type="NCBI Taxonomy" id="1538125"/>
    <lineage>
        <taxon>Eukaryota</taxon>
        <taxon>Metazoa</taxon>
        <taxon>Ecdysozoa</taxon>
        <taxon>Arthropoda</taxon>
        <taxon>Chelicerata</taxon>
        <taxon>Arachnida</taxon>
        <taxon>Araneae</taxon>
        <taxon>Araneomorphae</taxon>
        <taxon>Entelegynae</taxon>
        <taxon>Araneoidea</taxon>
        <taxon>Araneidae</taxon>
        <taxon>Caerostris</taxon>
    </lineage>
</organism>
<name>A0AAV4QB58_9ARAC</name>
<dbReference type="EMBL" id="BPLQ01004275">
    <property type="protein sequence ID" value="GIY06928.1"/>
    <property type="molecule type" value="Genomic_DNA"/>
</dbReference>